<gene>
    <name evidence="2" type="ORF">NCTC10684_02794</name>
</gene>
<dbReference type="Proteomes" id="UP000254701">
    <property type="component" value="Unassembled WGS sequence"/>
</dbReference>
<accession>A0A380WKP7</accession>
<reference evidence="2 3" key="1">
    <citation type="submission" date="2018-06" db="EMBL/GenBank/DDBJ databases">
        <authorList>
            <consortium name="Pathogen Informatics"/>
            <person name="Doyle S."/>
        </authorList>
    </citation>
    <scope>NUCLEOTIDE SEQUENCE [LARGE SCALE GENOMIC DNA]</scope>
    <source>
        <strain evidence="2 3">NCTC10684</strain>
    </source>
</reference>
<protein>
    <recommendedName>
        <fullName evidence="1">YtkA-like domain-containing protein</fullName>
    </recommendedName>
</protein>
<sequence>MTSAWRMVVGAFGLVALAIGFLSLVFLTAPAAPGPDLARSKNSAKGLYALSIAPEAGEPRQGELHAWVVTVKTRQGMPVEGAAISVGGGMPEHAHGLPTSPEATAYLGDGRYRIEGMKFSMSGWWQLKLGVSAPAGADEATFNLVL</sequence>
<evidence type="ECO:0000313" key="3">
    <source>
        <dbReference type="Proteomes" id="UP000254701"/>
    </source>
</evidence>
<proteinExistence type="predicted"/>
<name>A0A380WKP7_AMIAI</name>
<dbReference type="InterPro" id="IPR032693">
    <property type="entry name" value="YtkA-like_dom"/>
</dbReference>
<dbReference type="AlphaFoldDB" id="A0A380WKP7"/>
<evidence type="ECO:0000313" key="2">
    <source>
        <dbReference type="EMBL" id="SUU89553.1"/>
    </source>
</evidence>
<feature type="domain" description="YtkA-like" evidence="1">
    <location>
        <begin position="58"/>
        <end position="129"/>
    </location>
</feature>
<evidence type="ECO:0000259" key="1">
    <source>
        <dbReference type="Pfam" id="PF13115"/>
    </source>
</evidence>
<organism evidence="2 3">
    <name type="scientific">Aminobacter aminovorans</name>
    <name type="common">Chelatobacter heintzii</name>
    <dbReference type="NCBI Taxonomy" id="83263"/>
    <lineage>
        <taxon>Bacteria</taxon>
        <taxon>Pseudomonadati</taxon>
        <taxon>Pseudomonadota</taxon>
        <taxon>Alphaproteobacteria</taxon>
        <taxon>Hyphomicrobiales</taxon>
        <taxon>Phyllobacteriaceae</taxon>
        <taxon>Aminobacter</taxon>
    </lineage>
</organism>
<dbReference type="RefSeq" id="WP_165915879.1">
    <property type="nucleotide sequence ID" value="NZ_BAAAVY010000002.1"/>
</dbReference>
<dbReference type="Pfam" id="PF13115">
    <property type="entry name" value="YtkA"/>
    <property type="match status" value="1"/>
</dbReference>
<dbReference type="EMBL" id="UFSM01000001">
    <property type="protein sequence ID" value="SUU89553.1"/>
    <property type="molecule type" value="Genomic_DNA"/>
</dbReference>